<accession>A0A0E3B9G2</accession>
<gene>
    <name evidence="1" type="ORF">P245_22110</name>
</gene>
<dbReference type="AlphaFoldDB" id="A0A0E3B9G2"/>
<reference evidence="1 2" key="1">
    <citation type="submission" date="2013-09" db="EMBL/GenBank/DDBJ databases">
        <title>High correlation between genotypes and phenotypes of environmental bacteria Comamonas testosteroni strains.</title>
        <authorList>
            <person name="Liu L."/>
            <person name="Zhu W."/>
            <person name="Xia X."/>
            <person name="Xu B."/>
            <person name="Luo M."/>
            <person name="Wang G."/>
        </authorList>
    </citation>
    <scope>NUCLEOTIDE SEQUENCE [LARGE SCALE GENOMIC DNA]</scope>
    <source>
        <strain evidence="1 2">JL14</strain>
    </source>
</reference>
<dbReference type="Proteomes" id="UP000029567">
    <property type="component" value="Unassembled WGS sequence"/>
</dbReference>
<name>A0A0E3B9G2_9BURK</name>
<organism evidence="1 2">
    <name type="scientific">Comamonas thiooxydans</name>
    <dbReference type="NCBI Taxonomy" id="363952"/>
    <lineage>
        <taxon>Bacteria</taxon>
        <taxon>Pseudomonadati</taxon>
        <taxon>Pseudomonadota</taxon>
        <taxon>Betaproteobacteria</taxon>
        <taxon>Burkholderiales</taxon>
        <taxon>Comamonadaceae</taxon>
        <taxon>Comamonas</taxon>
    </lineage>
</organism>
<dbReference type="EMBL" id="AWTN01000116">
    <property type="protein sequence ID" value="KGG85961.1"/>
    <property type="molecule type" value="Genomic_DNA"/>
</dbReference>
<protein>
    <submittedName>
        <fullName evidence="1">Uncharacterized protein</fullName>
    </submittedName>
</protein>
<sequence>MQPALQWLQRHGLSSIRAILFGVCKHFFVRRRLDRGRQLTLFST</sequence>
<comment type="caution">
    <text evidence="1">The sequence shown here is derived from an EMBL/GenBank/DDBJ whole genome shotgun (WGS) entry which is preliminary data.</text>
</comment>
<evidence type="ECO:0000313" key="2">
    <source>
        <dbReference type="Proteomes" id="UP000029567"/>
    </source>
</evidence>
<proteinExistence type="predicted"/>
<evidence type="ECO:0000313" key="1">
    <source>
        <dbReference type="EMBL" id="KGG85961.1"/>
    </source>
</evidence>